<comment type="caution">
    <text evidence="4">The sequence shown here is derived from an EMBL/GenBank/DDBJ whole genome shotgun (WGS) entry which is preliminary data.</text>
</comment>
<proteinExistence type="predicted"/>
<dbReference type="EMBL" id="JACYFG010000040">
    <property type="protein sequence ID" value="MBD5781099.1"/>
    <property type="molecule type" value="Genomic_DNA"/>
</dbReference>
<keyword evidence="2" id="KW-0732">Signal</keyword>
<protein>
    <submittedName>
        <fullName evidence="4">VPDSG-CTERM sorting domain-containing protein</fullName>
    </submittedName>
</protein>
<sequence length="218" mass="23294">MKSKLFISLFAVAASLSSFAGSASAITLKEAQYRHIIFQNETLSLNDLEARGVFNLVTGGNGIKGDNDAYNRDGYNVGTDVSEAIVGFIFRDFVGDAQVAVNRAEFNIGSYLNNLVVGGPVFSTTGDAVEPDLGLFEISFQTSDFATLKAQLEVDIETDGMVSWVVRLDETYLDQNTSVKLATAYLGANVVPDAGATAGMLGLSIAGLLVFARRSRLR</sequence>
<reference evidence="4" key="1">
    <citation type="submission" date="2020-09" db="EMBL/GenBank/DDBJ databases">
        <title>Pelagicoccus enzymogenes sp. nov. with an EPS production, isolated from marine sediment.</title>
        <authorList>
            <person name="Feng X."/>
        </authorList>
    </citation>
    <scope>NUCLEOTIDE SEQUENCE</scope>
    <source>
        <strain evidence="4">NFK12</strain>
    </source>
</reference>
<feature type="transmembrane region" description="Helical" evidence="1">
    <location>
        <begin position="194"/>
        <end position="212"/>
    </location>
</feature>
<dbReference type="Proteomes" id="UP000622317">
    <property type="component" value="Unassembled WGS sequence"/>
</dbReference>
<accession>A0A927FAZ8</accession>
<organism evidence="4 5">
    <name type="scientific">Pelagicoccus enzymogenes</name>
    <dbReference type="NCBI Taxonomy" id="2773457"/>
    <lineage>
        <taxon>Bacteria</taxon>
        <taxon>Pseudomonadati</taxon>
        <taxon>Verrucomicrobiota</taxon>
        <taxon>Opitutia</taxon>
        <taxon>Puniceicoccales</taxon>
        <taxon>Pelagicoccaceae</taxon>
        <taxon>Pelagicoccus</taxon>
    </lineage>
</organism>
<feature type="chain" id="PRO_5037827495" evidence="2">
    <location>
        <begin position="21"/>
        <end position="218"/>
    </location>
</feature>
<evidence type="ECO:0000313" key="5">
    <source>
        <dbReference type="Proteomes" id="UP000622317"/>
    </source>
</evidence>
<keyword evidence="5" id="KW-1185">Reference proteome</keyword>
<evidence type="ECO:0000259" key="3">
    <source>
        <dbReference type="Pfam" id="PF18205"/>
    </source>
</evidence>
<evidence type="ECO:0000313" key="4">
    <source>
        <dbReference type="EMBL" id="MBD5781099.1"/>
    </source>
</evidence>
<evidence type="ECO:0000256" key="1">
    <source>
        <dbReference type="SAM" id="Phobius"/>
    </source>
</evidence>
<name>A0A927FAZ8_9BACT</name>
<feature type="signal peptide" evidence="2">
    <location>
        <begin position="1"/>
        <end position="20"/>
    </location>
</feature>
<dbReference type="NCBIfam" id="TIGR03778">
    <property type="entry name" value="VPDSG_CTERM"/>
    <property type="match status" value="1"/>
</dbReference>
<evidence type="ECO:0000256" key="2">
    <source>
        <dbReference type="SAM" id="SignalP"/>
    </source>
</evidence>
<dbReference type="AlphaFoldDB" id="A0A927FAZ8"/>
<dbReference type="RefSeq" id="WP_191618205.1">
    <property type="nucleotide sequence ID" value="NZ_JACYFG010000040.1"/>
</dbReference>
<keyword evidence="1" id="KW-0812">Transmembrane</keyword>
<gene>
    <name evidence="4" type="ORF">IEN85_16490</name>
</gene>
<dbReference type="Pfam" id="PF18205">
    <property type="entry name" value="VPDSG-CTERM"/>
    <property type="match status" value="1"/>
</dbReference>
<keyword evidence="1" id="KW-0472">Membrane</keyword>
<dbReference type="InterPro" id="IPR022288">
    <property type="entry name" value="VPDSG_CTERM"/>
</dbReference>
<feature type="domain" description="VPDSG-CTERM protein sorting" evidence="3">
    <location>
        <begin position="191"/>
        <end position="214"/>
    </location>
</feature>
<keyword evidence="1" id="KW-1133">Transmembrane helix</keyword>